<dbReference type="OrthoDB" id="74764at2759"/>
<gene>
    <name evidence="2" type="ORF">NLJ89_g4591</name>
</gene>
<dbReference type="EMBL" id="JANKHO010000388">
    <property type="protein sequence ID" value="KAJ3510579.1"/>
    <property type="molecule type" value="Genomic_DNA"/>
</dbReference>
<dbReference type="AlphaFoldDB" id="A0A9W8K8J0"/>
<evidence type="ECO:0000313" key="3">
    <source>
        <dbReference type="Proteomes" id="UP001148786"/>
    </source>
</evidence>
<reference evidence="2" key="1">
    <citation type="submission" date="2022-07" db="EMBL/GenBank/DDBJ databases">
        <title>Genome Sequence of Agrocybe chaxingu.</title>
        <authorList>
            <person name="Buettner E."/>
        </authorList>
    </citation>
    <scope>NUCLEOTIDE SEQUENCE</scope>
    <source>
        <strain evidence="2">MP-N11</strain>
    </source>
</reference>
<evidence type="ECO:0000313" key="2">
    <source>
        <dbReference type="EMBL" id="KAJ3510579.1"/>
    </source>
</evidence>
<feature type="domain" description="DUF1996" evidence="1">
    <location>
        <begin position="50"/>
        <end position="100"/>
    </location>
</feature>
<organism evidence="2 3">
    <name type="scientific">Agrocybe chaxingu</name>
    <dbReference type="NCBI Taxonomy" id="84603"/>
    <lineage>
        <taxon>Eukaryota</taxon>
        <taxon>Fungi</taxon>
        <taxon>Dikarya</taxon>
        <taxon>Basidiomycota</taxon>
        <taxon>Agaricomycotina</taxon>
        <taxon>Agaricomycetes</taxon>
        <taxon>Agaricomycetidae</taxon>
        <taxon>Agaricales</taxon>
        <taxon>Agaricineae</taxon>
        <taxon>Strophariaceae</taxon>
        <taxon>Agrocybe</taxon>
    </lineage>
</organism>
<comment type="caution">
    <text evidence="2">The sequence shown here is derived from an EMBL/GenBank/DDBJ whole genome shotgun (WGS) entry which is preliminary data.</text>
</comment>
<dbReference type="Proteomes" id="UP001148786">
    <property type="component" value="Unassembled WGS sequence"/>
</dbReference>
<accession>A0A9W8K8J0</accession>
<keyword evidence="3" id="KW-1185">Reference proteome</keyword>
<evidence type="ECO:0000259" key="1">
    <source>
        <dbReference type="Pfam" id="PF09362"/>
    </source>
</evidence>
<sequence>MKANIFNDASRSSNKRSGFASLLLALGLVENAHAYWLMAANNVLTTQRIDPIVDTGQVSTHAHSILGASNFGLNTSTAALRLSDCTSIPVREDKSNYCIHAVLVDRYAWGDNGLSGRFPDVLRRVPPPVLVPKNHSQDSVGDPTLRTFDPSSFAQQAVTFLCLDFNGASARFNELPRRRCPSGIRSQINFPSCWDGINTDSVDHQSHVAFLSSGPDNGTCSDPQFPKTLPRIFLEVYWYTQAFDDFRRQAKVPSQPFVFSNGDPIDYSYHADFINGWDVGVLERAVNECNCNPYGDPSCCVAKGIFSMNQSSRCYISDTVDELSAPVLLLFRGRPNKGHHLTALGTLDALPGNNPVQAHCYERFIDFITPALLSPVHVFNSTDQPPPRGTTARPAQTAIVSQRVTGRCIGNSTQSLHPIGVMTILSVLVLLSVRALV</sequence>
<dbReference type="PANTHER" id="PTHR43662:SF3">
    <property type="entry name" value="DOMAIN PROTEIN, PUTATIVE (AFU_ORTHOLOGUE AFUA_6G11970)-RELATED"/>
    <property type="match status" value="1"/>
</dbReference>
<proteinExistence type="predicted"/>
<dbReference type="PANTHER" id="PTHR43662">
    <property type="match status" value="1"/>
</dbReference>
<protein>
    <recommendedName>
        <fullName evidence="1">DUF1996 domain-containing protein</fullName>
    </recommendedName>
</protein>
<feature type="domain" description="DUF1996" evidence="1">
    <location>
        <begin position="140"/>
        <end position="277"/>
    </location>
</feature>
<dbReference type="InterPro" id="IPR018535">
    <property type="entry name" value="DUF1996"/>
</dbReference>
<dbReference type="Pfam" id="PF09362">
    <property type="entry name" value="DUF1996"/>
    <property type="match status" value="2"/>
</dbReference>
<name>A0A9W8K8J0_9AGAR</name>